<evidence type="ECO:0000256" key="2">
    <source>
        <dbReference type="ARBA" id="ARBA00023043"/>
    </source>
</evidence>
<evidence type="ECO:0000256" key="4">
    <source>
        <dbReference type="SAM" id="MobiDB-lite"/>
    </source>
</evidence>
<dbReference type="PANTHER" id="PTHR24171">
    <property type="entry name" value="ANKYRIN REPEAT DOMAIN-CONTAINING PROTEIN 39-RELATED"/>
    <property type="match status" value="1"/>
</dbReference>
<dbReference type="Pfam" id="PF12796">
    <property type="entry name" value="Ank_2"/>
    <property type="match status" value="1"/>
</dbReference>
<reference evidence="5" key="1">
    <citation type="submission" date="2023-02" db="EMBL/GenBank/DDBJ databases">
        <title>Colletotrichum kahawae CIFC_Que2 genome sequencing and assembly.</title>
        <authorList>
            <person name="Baroncelli R."/>
        </authorList>
    </citation>
    <scope>NUCLEOTIDE SEQUENCE</scope>
    <source>
        <strain evidence="5">CIFC_Que2</strain>
    </source>
</reference>
<feature type="region of interest" description="Disordered" evidence="4">
    <location>
        <begin position="19"/>
        <end position="48"/>
    </location>
</feature>
<feature type="repeat" description="ANK" evidence="3">
    <location>
        <begin position="348"/>
        <end position="386"/>
    </location>
</feature>
<accession>A0AAD9Y289</accession>
<dbReference type="SUPFAM" id="SSF48403">
    <property type="entry name" value="Ankyrin repeat"/>
    <property type="match status" value="1"/>
</dbReference>
<dbReference type="InterPro" id="IPR036770">
    <property type="entry name" value="Ankyrin_rpt-contain_sf"/>
</dbReference>
<gene>
    <name evidence="5" type="ORF">CKAH01_08637</name>
</gene>
<dbReference type="Gene3D" id="1.25.40.20">
    <property type="entry name" value="Ankyrin repeat-containing domain"/>
    <property type="match status" value="2"/>
</dbReference>
<keyword evidence="6" id="KW-1185">Reference proteome</keyword>
<dbReference type="EMBL" id="VYYT01000543">
    <property type="protein sequence ID" value="KAK2732539.1"/>
    <property type="molecule type" value="Genomic_DNA"/>
</dbReference>
<evidence type="ECO:0000313" key="5">
    <source>
        <dbReference type="EMBL" id="KAK2732539.1"/>
    </source>
</evidence>
<name>A0AAD9Y289_COLKA</name>
<evidence type="ECO:0000256" key="1">
    <source>
        <dbReference type="ARBA" id="ARBA00022737"/>
    </source>
</evidence>
<keyword evidence="2 3" id="KW-0040">ANK repeat</keyword>
<proteinExistence type="predicted"/>
<evidence type="ECO:0000256" key="3">
    <source>
        <dbReference type="PROSITE-ProRule" id="PRU00023"/>
    </source>
</evidence>
<dbReference type="PROSITE" id="PS50297">
    <property type="entry name" value="ANK_REP_REGION"/>
    <property type="match status" value="1"/>
</dbReference>
<dbReference type="SMART" id="SM00248">
    <property type="entry name" value="ANK"/>
    <property type="match status" value="6"/>
</dbReference>
<dbReference type="PROSITE" id="PS50088">
    <property type="entry name" value="ANK_REPEAT"/>
    <property type="match status" value="1"/>
</dbReference>
<comment type="caution">
    <text evidence="5">The sequence shown here is derived from an EMBL/GenBank/DDBJ whole genome shotgun (WGS) entry which is preliminary data.</text>
</comment>
<feature type="compositionally biased region" description="Polar residues" evidence="4">
    <location>
        <begin position="28"/>
        <end position="40"/>
    </location>
</feature>
<organism evidence="5 6">
    <name type="scientific">Colletotrichum kahawae</name>
    <name type="common">Coffee berry disease fungus</name>
    <dbReference type="NCBI Taxonomy" id="34407"/>
    <lineage>
        <taxon>Eukaryota</taxon>
        <taxon>Fungi</taxon>
        <taxon>Dikarya</taxon>
        <taxon>Ascomycota</taxon>
        <taxon>Pezizomycotina</taxon>
        <taxon>Sordariomycetes</taxon>
        <taxon>Hypocreomycetidae</taxon>
        <taxon>Glomerellales</taxon>
        <taxon>Glomerellaceae</taxon>
        <taxon>Colletotrichum</taxon>
        <taxon>Colletotrichum gloeosporioides species complex</taxon>
    </lineage>
</organism>
<dbReference type="InterPro" id="IPR002110">
    <property type="entry name" value="Ankyrin_rpt"/>
</dbReference>
<dbReference type="Proteomes" id="UP001281614">
    <property type="component" value="Unassembled WGS sequence"/>
</dbReference>
<dbReference type="GO" id="GO:0004842">
    <property type="term" value="F:ubiquitin-protein transferase activity"/>
    <property type="evidence" value="ECO:0007669"/>
    <property type="project" value="TreeGrafter"/>
</dbReference>
<evidence type="ECO:0000313" key="6">
    <source>
        <dbReference type="Proteomes" id="UP001281614"/>
    </source>
</evidence>
<protein>
    <submittedName>
        <fullName evidence="5">Ankyrin repeat protein</fullName>
    </submittedName>
</protein>
<keyword evidence="1" id="KW-0677">Repeat</keyword>
<sequence>MAPARCTFASHAVPARQASCDDTISPMPHTTTSIRLSSAPVSPGDKWPASTQSTRTLAGFVDLSQELVMEIFEQVLEGYGEDWIDGYDKEEKQDMVNGGRFHRFDAWRDLVNLGATCKTLYQRITPEIYEMDTYFSSTSALLRSAKRGNVDGMRRSLENGAEIDQTDMTEWKVFCDPEYNERETTIRWPLRYDMTSLLWASHYCHLDAMRFLLRHGANMDYRMEAYETGQYKRFNSSASSVISIFRRHFRYIPRSWDNGTSLFLDRGANALFLALISTTMDLEPQQEAVRDASRNEAVQMLLEAGCSLNTHRKLGIHALHQACGLRSEHLAKMCLMDAATDANVRDILGNTPMHYFALDGSVEFEDPEKVIGLLLQHGADINAPNAAGYTPLHYVMSFWVAGERLAEQVDHLVALLEAGAYLLPAFASRLRGRLLWSGNYKPKDIDHWISEAEGRAITADFSKGQLPSIEDLCQAEKRVVHHTFYHCNNPPQNVSVLNTNIERLTVQEWQDYWEQRYWNYWVY</sequence>
<dbReference type="PRINTS" id="PR01415">
    <property type="entry name" value="ANKYRIN"/>
</dbReference>
<dbReference type="PANTHER" id="PTHR24171:SF8">
    <property type="entry name" value="BRCA1-ASSOCIATED RING DOMAIN PROTEIN 1"/>
    <property type="match status" value="1"/>
</dbReference>
<dbReference type="Pfam" id="PF00023">
    <property type="entry name" value="Ank"/>
    <property type="match status" value="1"/>
</dbReference>
<dbReference type="GO" id="GO:0085020">
    <property type="term" value="P:protein K6-linked ubiquitination"/>
    <property type="evidence" value="ECO:0007669"/>
    <property type="project" value="TreeGrafter"/>
</dbReference>
<dbReference type="AlphaFoldDB" id="A0AAD9Y289"/>